<evidence type="ECO:0000256" key="1">
    <source>
        <dbReference type="SAM" id="MobiDB-lite"/>
    </source>
</evidence>
<sequence length="213" mass="22741">MPEISVEAAKMKTHRFPNLIAAANRGPGLGRGVLDHLRQISRGGPVGGARRGGIGGGLTAGHGSAGQQIAVGAEEAAEAALGTTEARRAATTVEAETYVAVTESSSSAAQASVEDRIEVLQVQLRRGCSGSGDGCDHPSRGAHPRTNSSFSTSTCQSINQCIHPSRTRWQQPLQRRRQRSWRWWCTRRSQRGRRSAQGRWPGISPGERAAEPS</sequence>
<feature type="region of interest" description="Disordered" evidence="1">
    <location>
        <begin position="187"/>
        <end position="213"/>
    </location>
</feature>
<protein>
    <submittedName>
        <fullName evidence="2">Uncharacterized protein</fullName>
    </submittedName>
</protein>
<name>A3BA58_ORYSJ</name>
<accession>A3BA58</accession>
<dbReference type="EMBL" id="CM000143">
    <property type="protein sequence ID" value="EAZ36447.1"/>
    <property type="molecule type" value="Genomic_DNA"/>
</dbReference>
<reference evidence="2" key="1">
    <citation type="journal article" date="2005" name="PLoS Biol.">
        <title>The genomes of Oryza sativa: a history of duplications.</title>
        <authorList>
            <person name="Yu J."/>
            <person name="Wang J."/>
            <person name="Lin W."/>
            <person name="Li S."/>
            <person name="Li H."/>
            <person name="Zhou J."/>
            <person name="Ni P."/>
            <person name="Dong W."/>
            <person name="Hu S."/>
            <person name="Zeng C."/>
            <person name="Zhang J."/>
            <person name="Zhang Y."/>
            <person name="Li R."/>
            <person name="Xu Z."/>
            <person name="Li S."/>
            <person name="Li X."/>
            <person name="Zheng H."/>
            <person name="Cong L."/>
            <person name="Lin L."/>
            <person name="Yin J."/>
            <person name="Geng J."/>
            <person name="Li G."/>
            <person name="Shi J."/>
            <person name="Liu J."/>
            <person name="Lv H."/>
            <person name="Li J."/>
            <person name="Wang J."/>
            <person name="Deng Y."/>
            <person name="Ran L."/>
            <person name="Shi X."/>
            <person name="Wang X."/>
            <person name="Wu Q."/>
            <person name="Li C."/>
            <person name="Ren X."/>
            <person name="Wang J."/>
            <person name="Wang X."/>
            <person name="Li D."/>
            <person name="Liu D."/>
            <person name="Zhang X."/>
            <person name="Ji Z."/>
            <person name="Zhao W."/>
            <person name="Sun Y."/>
            <person name="Zhang Z."/>
            <person name="Bao J."/>
            <person name="Han Y."/>
            <person name="Dong L."/>
            <person name="Ji J."/>
            <person name="Chen P."/>
            <person name="Wu S."/>
            <person name="Liu J."/>
            <person name="Xiao Y."/>
            <person name="Bu D."/>
            <person name="Tan J."/>
            <person name="Yang L."/>
            <person name="Ye C."/>
            <person name="Zhang J."/>
            <person name="Xu J."/>
            <person name="Zhou Y."/>
            <person name="Yu Y."/>
            <person name="Zhang B."/>
            <person name="Zhuang S."/>
            <person name="Wei H."/>
            <person name="Liu B."/>
            <person name="Lei M."/>
            <person name="Yu H."/>
            <person name="Li Y."/>
            <person name="Xu H."/>
            <person name="Wei S."/>
            <person name="He X."/>
            <person name="Fang L."/>
            <person name="Zhang Z."/>
            <person name="Zhang Y."/>
            <person name="Huang X."/>
            <person name="Su Z."/>
            <person name="Tong W."/>
            <person name="Li J."/>
            <person name="Tong Z."/>
            <person name="Li S."/>
            <person name="Ye J."/>
            <person name="Wang L."/>
            <person name="Fang L."/>
            <person name="Lei T."/>
            <person name="Chen C."/>
            <person name="Chen H."/>
            <person name="Xu Z."/>
            <person name="Li H."/>
            <person name="Huang H."/>
            <person name="Zhang F."/>
            <person name="Xu H."/>
            <person name="Li N."/>
            <person name="Zhao C."/>
            <person name="Li S."/>
            <person name="Dong L."/>
            <person name="Huang Y."/>
            <person name="Li L."/>
            <person name="Xi Y."/>
            <person name="Qi Q."/>
            <person name="Li W."/>
            <person name="Zhang B."/>
            <person name="Hu W."/>
            <person name="Zhang Y."/>
            <person name="Tian X."/>
            <person name="Jiao Y."/>
            <person name="Liang X."/>
            <person name="Jin J."/>
            <person name="Gao L."/>
            <person name="Zheng W."/>
            <person name="Hao B."/>
            <person name="Liu S."/>
            <person name="Wang W."/>
            <person name="Yuan L."/>
            <person name="Cao M."/>
            <person name="McDermott J."/>
            <person name="Samudrala R."/>
            <person name="Wang J."/>
            <person name="Wong G.K."/>
            <person name="Yang H."/>
        </authorList>
    </citation>
    <scope>NUCLEOTIDE SEQUENCE [LARGE SCALE GENOMIC DNA]</scope>
</reference>
<proteinExistence type="predicted"/>
<evidence type="ECO:0000313" key="2">
    <source>
        <dbReference type="EMBL" id="EAZ36447.1"/>
    </source>
</evidence>
<organism evidence="2">
    <name type="scientific">Oryza sativa subsp. japonica</name>
    <name type="common">Rice</name>
    <dbReference type="NCBI Taxonomy" id="39947"/>
    <lineage>
        <taxon>Eukaryota</taxon>
        <taxon>Viridiplantae</taxon>
        <taxon>Streptophyta</taxon>
        <taxon>Embryophyta</taxon>
        <taxon>Tracheophyta</taxon>
        <taxon>Spermatophyta</taxon>
        <taxon>Magnoliopsida</taxon>
        <taxon>Liliopsida</taxon>
        <taxon>Poales</taxon>
        <taxon>Poaceae</taxon>
        <taxon>BOP clade</taxon>
        <taxon>Oryzoideae</taxon>
        <taxon>Oryzeae</taxon>
        <taxon>Oryzinae</taxon>
        <taxon>Oryza</taxon>
        <taxon>Oryza sativa</taxon>
    </lineage>
</organism>
<feature type="region of interest" description="Disordered" evidence="1">
    <location>
        <begin position="128"/>
        <end position="152"/>
    </location>
</feature>
<dbReference type="AlphaFoldDB" id="A3BA58"/>
<reference evidence="2" key="2">
    <citation type="submission" date="2008-12" db="EMBL/GenBank/DDBJ databases">
        <title>Improved gene annotation of the rice (Oryza sativa) genomes.</title>
        <authorList>
            <person name="Wang J."/>
            <person name="Li R."/>
            <person name="Fan W."/>
            <person name="Huang Q."/>
            <person name="Zhang J."/>
            <person name="Zhou Y."/>
            <person name="Hu Y."/>
            <person name="Zi S."/>
            <person name="Li J."/>
            <person name="Ni P."/>
            <person name="Zheng H."/>
            <person name="Zhang Y."/>
            <person name="Zhao M."/>
            <person name="Hao Q."/>
            <person name="McDermott J."/>
            <person name="Samudrala R."/>
            <person name="Kristiansen K."/>
            <person name="Wong G.K.-S."/>
        </authorList>
    </citation>
    <scope>NUCLEOTIDE SEQUENCE</scope>
</reference>
<dbReference type="Proteomes" id="UP000007752">
    <property type="component" value="Chromosome 6"/>
</dbReference>
<gene>
    <name evidence="2" type="ORF">OsJ_20779</name>
</gene>